<dbReference type="InterPro" id="IPR000878">
    <property type="entry name" value="4pyrrol_Mease"/>
</dbReference>
<dbReference type="Proteomes" id="UP000290815">
    <property type="component" value="Chromosome"/>
</dbReference>
<dbReference type="PANTHER" id="PTHR46111:SF1">
    <property type="entry name" value="RIBOSOMAL RNA SMALL SUBUNIT METHYLTRANSFERASE I"/>
    <property type="match status" value="1"/>
</dbReference>
<evidence type="ECO:0000259" key="7">
    <source>
        <dbReference type="Pfam" id="PF00590"/>
    </source>
</evidence>
<name>A0A449AU72_9BACT</name>
<dbReference type="SUPFAM" id="SSF53790">
    <property type="entry name" value="Tetrapyrrole methylase"/>
    <property type="match status" value="1"/>
</dbReference>
<dbReference type="FunFam" id="3.40.1010.10:FF:000007">
    <property type="entry name" value="Ribosomal RNA small subunit methyltransferase I"/>
    <property type="match status" value="1"/>
</dbReference>
<keyword evidence="4 6" id="KW-0808">Transferase</keyword>
<dbReference type="EMBL" id="LR215024">
    <property type="protein sequence ID" value="VEU70020.1"/>
    <property type="molecule type" value="Genomic_DNA"/>
</dbReference>
<dbReference type="CDD" id="cd11648">
    <property type="entry name" value="RsmI"/>
    <property type="match status" value="1"/>
</dbReference>
<dbReference type="Gene3D" id="3.40.1010.10">
    <property type="entry name" value="Cobalt-precorrin-4 Transmethylase, Domain 1"/>
    <property type="match status" value="1"/>
</dbReference>
<evidence type="ECO:0000256" key="1">
    <source>
        <dbReference type="ARBA" id="ARBA00022490"/>
    </source>
</evidence>
<comment type="similarity">
    <text evidence="6">Belongs to the methyltransferase superfamily. RsmI family.</text>
</comment>
<dbReference type="Pfam" id="PF00590">
    <property type="entry name" value="TP_methylase"/>
    <property type="match status" value="1"/>
</dbReference>
<keyword evidence="3 6" id="KW-0489">Methyltransferase</keyword>
<dbReference type="GO" id="GO:0005737">
    <property type="term" value="C:cytoplasm"/>
    <property type="evidence" value="ECO:0007669"/>
    <property type="project" value="UniProtKB-SubCell"/>
</dbReference>
<dbReference type="PIRSF" id="PIRSF005917">
    <property type="entry name" value="MTase_YraL"/>
    <property type="match status" value="1"/>
</dbReference>
<accession>A0A449AU72</accession>
<keyword evidence="5 6" id="KW-0949">S-adenosyl-L-methionine</keyword>
<comment type="function">
    <text evidence="6">Catalyzes the 2'-O-methylation of the ribose of cytidine 1402 (C1402) in 16S rRNA.</text>
</comment>
<evidence type="ECO:0000313" key="8">
    <source>
        <dbReference type="EMBL" id="VEU70020.1"/>
    </source>
</evidence>
<reference evidence="8 9" key="1">
    <citation type="submission" date="2019-01" db="EMBL/GenBank/DDBJ databases">
        <authorList>
            <consortium name="Pathogen Informatics"/>
        </authorList>
    </citation>
    <scope>NUCLEOTIDE SEQUENCE [LARGE SCALE GENOMIC DNA]</scope>
    <source>
        <strain evidence="8 9">NCTC10194</strain>
    </source>
</reference>
<feature type="domain" description="Tetrapyrrole methylase" evidence="7">
    <location>
        <begin position="3"/>
        <end position="197"/>
    </location>
</feature>
<evidence type="ECO:0000256" key="2">
    <source>
        <dbReference type="ARBA" id="ARBA00022552"/>
    </source>
</evidence>
<dbReference type="HAMAP" id="MF_01877">
    <property type="entry name" value="16SrRNA_methyltr_I"/>
    <property type="match status" value="1"/>
</dbReference>
<dbReference type="PROSITE" id="PS01296">
    <property type="entry name" value="RSMI"/>
    <property type="match status" value="1"/>
</dbReference>
<dbReference type="RefSeq" id="WP_027333898.1">
    <property type="nucleotide sequence ID" value="NZ_LR215024.1"/>
</dbReference>
<proteinExistence type="inferred from homology"/>
<dbReference type="InterPro" id="IPR035996">
    <property type="entry name" value="4pyrrol_Methylase_sf"/>
</dbReference>
<evidence type="ECO:0000256" key="4">
    <source>
        <dbReference type="ARBA" id="ARBA00022679"/>
    </source>
</evidence>
<evidence type="ECO:0000256" key="6">
    <source>
        <dbReference type="HAMAP-Rule" id="MF_01877"/>
    </source>
</evidence>
<dbReference type="InterPro" id="IPR018063">
    <property type="entry name" value="SAM_MeTrfase_RsmI_CS"/>
</dbReference>
<organism evidence="8 9">
    <name type="scientific">Mycoplasmopsis glycophila</name>
    <dbReference type="NCBI Taxonomy" id="171285"/>
    <lineage>
        <taxon>Bacteria</taxon>
        <taxon>Bacillati</taxon>
        <taxon>Mycoplasmatota</taxon>
        <taxon>Mycoplasmoidales</taxon>
        <taxon>Metamycoplasmataceae</taxon>
        <taxon>Mycoplasmopsis</taxon>
    </lineage>
</organism>
<keyword evidence="1 6" id="KW-0963">Cytoplasm</keyword>
<dbReference type="InterPro" id="IPR014776">
    <property type="entry name" value="4pyrrole_Mease_sub2"/>
</dbReference>
<dbReference type="InterPro" id="IPR008189">
    <property type="entry name" value="rRNA_ssu_MeTfrase_I"/>
</dbReference>
<sequence length="241" mass="26983">MSKLYVVGTPIGNLEDITLRALRILKEVDYIACEDTRVTHKLLLHFEISNKKLLTYNNYTEKNSTKGILNLIESGHSVALVSDAGMPVVSDPGFEVIKQAKQNNIEVEIIPGVNAAIVAFVGSNFDNTFTFCGFMKDKSGQRINYLQTLSIGTYIFYVSPHKLEKTLLDLETVFGESCEICLAKELTKIHENWFFGKPREVLEQVIAQNAMKGEFTLVLNIPKQKSKKISKYAKGGINENS</sequence>
<keyword evidence="9" id="KW-1185">Reference proteome</keyword>
<evidence type="ECO:0000256" key="5">
    <source>
        <dbReference type="ARBA" id="ARBA00022691"/>
    </source>
</evidence>
<dbReference type="KEGG" id="mgly:NCTC10194_00014"/>
<dbReference type="Gene3D" id="3.30.950.10">
    <property type="entry name" value="Methyltransferase, Cobalt-precorrin-4 Transmethylase, Domain 2"/>
    <property type="match status" value="1"/>
</dbReference>
<dbReference type="InterPro" id="IPR014777">
    <property type="entry name" value="4pyrrole_Mease_sub1"/>
</dbReference>
<comment type="subcellular location">
    <subcellularLocation>
        <location evidence="6">Cytoplasm</location>
    </subcellularLocation>
</comment>
<dbReference type="EC" id="2.1.1.198" evidence="6"/>
<evidence type="ECO:0000313" key="9">
    <source>
        <dbReference type="Proteomes" id="UP000290815"/>
    </source>
</evidence>
<dbReference type="NCBIfam" id="TIGR00096">
    <property type="entry name" value="16S rRNA (cytidine(1402)-2'-O)-methyltransferase"/>
    <property type="match status" value="1"/>
</dbReference>
<dbReference type="AlphaFoldDB" id="A0A449AU72"/>
<comment type="catalytic activity">
    <reaction evidence="6">
        <text>cytidine(1402) in 16S rRNA + S-adenosyl-L-methionine = 2'-O-methylcytidine(1402) in 16S rRNA + S-adenosyl-L-homocysteine + H(+)</text>
        <dbReference type="Rhea" id="RHEA:42924"/>
        <dbReference type="Rhea" id="RHEA-COMP:10285"/>
        <dbReference type="Rhea" id="RHEA-COMP:10286"/>
        <dbReference type="ChEBI" id="CHEBI:15378"/>
        <dbReference type="ChEBI" id="CHEBI:57856"/>
        <dbReference type="ChEBI" id="CHEBI:59789"/>
        <dbReference type="ChEBI" id="CHEBI:74495"/>
        <dbReference type="ChEBI" id="CHEBI:82748"/>
        <dbReference type="EC" id="2.1.1.198"/>
    </reaction>
</comment>
<dbReference type="PANTHER" id="PTHR46111">
    <property type="entry name" value="RIBOSOMAL RNA SMALL SUBUNIT METHYLTRANSFERASE I"/>
    <property type="match status" value="1"/>
</dbReference>
<protein>
    <recommendedName>
        <fullName evidence="6">Ribosomal RNA small subunit methyltransferase I</fullName>
        <ecNumber evidence="6">2.1.1.198</ecNumber>
    </recommendedName>
    <alternativeName>
        <fullName evidence="6">16S rRNA 2'-O-ribose C1402 methyltransferase</fullName>
    </alternativeName>
    <alternativeName>
        <fullName evidence="6">rRNA (cytidine-2'-O-)-methyltransferase RsmI</fullName>
    </alternativeName>
</protein>
<dbReference type="GO" id="GO:0070677">
    <property type="term" value="F:rRNA (cytosine-2'-O-)-methyltransferase activity"/>
    <property type="evidence" value="ECO:0007669"/>
    <property type="project" value="UniProtKB-UniRule"/>
</dbReference>
<gene>
    <name evidence="6 8" type="primary">rsmI</name>
    <name evidence="8" type="ORF">NCTC10194_00014</name>
</gene>
<keyword evidence="2 6" id="KW-0698">rRNA processing</keyword>
<evidence type="ECO:0000256" key="3">
    <source>
        <dbReference type="ARBA" id="ARBA00022603"/>
    </source>
</evidence>